<dbReference type="Proteomes" id="UP000018679">
    <property type="component" value="Unassembled WGS sequence"/>
</dbReference>
<dbReference type="EMBL" id="AXSB02000018">
    <property type="protein sequence ID" value="ETH31430.1"/>
    <property type="molecule type" value="Genomic_DNA"/>
</dbReference>
<evidence type="ECO:0000313" key="4">
    <source>
        <dbReference type="EMBL" id="ETH31430.1"/>
    </source>
</evidence>
<dbReference type="InterPro" id="IPR036767">
    <property type="entry name" value="ApaG_sf"/>
</dbReference>
<dbReference type="InterPro" id="IPR023065">
    <property type="entry name" value="Uncharacterised_ApaG"/>
</dbReference>
<organism evidence="4 5">
    <name type="scientific">Bordetella pertussis CHLA-26</name>
    <dbReference type="NCBI Taxonomy" id="1331284"/>
    <lineage>
        <taxon>Bacteria</taxon>
        <taxon>Pseudomonadati</taxon>
        <taxon>Pseudomonadota</taxon>
        <taxon>Betaproteobacteria</taxon>
        <taxon>Burkholderiales</taxon>
        <taxon>Alcaligenaceae</taxon>
        <taxon>Bordetella</taxon>
    </lineage>
</organism>
<evidence type="ECO:0000256" key="2">
    <source>
        <dbReference type="HAMAP-Rule" id="MF_00791"/>
    </source>
</evidence>
<feature type="domain" description="ApaG" evidence="3">
    <location>
        <begin position="37"/>
        <end position="161"/>
    </location>
</feature>
<accession>A0AAI9J2R9</accession>
<dbReference type="HAMAP" id="MF_00791">
    <property type="entry name" value="ApaG"/>
    <property type="match status" value="1"/>
</dbReference>
<evidence type="ECO:0000259" key="3">
    <source>
        <dbReference type="PROSITE" id="PS51087"/>
    </source>
</evidence>
<sequence>MQLLQLGAANRFFRRRPAASTSCAPAGAFHVSNRERPVKPYDLTVSVTPRYVPEQSDPSQQQYVFAYTVRITNTGSHPAQVISRHWIITDGEERVQEVRGLGVVGQQPLLAPGETFEYTSGCPLPTPIGTMRGTYHCVGENGIPFEVPIAEFLLAMPRTLH</sequence>
<dbReference type="SUPFAM" id="SSF110069">
    <property type="entry name" value="ApaG-like"/>
    <property type="match status" value="1"/>
</dbReference>
<dbReference type="PANTHER" id="PTHR47191">
    <property type="entry name" value="OS05G0170800 PROTEIN"/>
    <property type="match status" value="1"/>
</dbReference>
<name>A0AAI9J2R9_BORPT</name>
<proteinExistence type="inferred from homology"/>
<dbReference type="AlphaFoldDB" id="A0AAI9J2R9"/>
<dbReference type="NCBIfam" id="NF003967">
    <property type="entry name" value="PRK05461.1"/>
    <property type="match status" value="1"/>
</dbReference>
<dbReference type="InterPro" id="IPR050718">
    <property type="entry name" value="ApaG-like"/>
</dbReference>
<evidence type="ECO:0000313" key="5">
    <source>
        <dbReference type="Proteomes" id="UP000018679"/>
    </source>
</evidence>
<comment type="caution">
    <text evidence="4">The sequence shown here is derived from an EMBL/GenBank/DDBJ whole genome shotgun (WGS) entry which is preliminary data.</text>
</comment>
<reference evidence="4 5" key="1">
    <citation type="journal article" date="2013" name="Genome Announc.">
        <title>Genome Sequences of 28 Bordetella pertussis U.S. Outbreak Strains Dating from 2010 to 2012.</title>
        <authorList>
            <person name="Harvill E.T."/>
            <person name="Goodfield L.L."/>
            <person name="Ivanov Y."/>
            <person name="Meyer J.A."/>
            <person name="Newth C."/>
            <person name="Cassiday P."/>
            <person name="Tondella M.L."/>
            <person name="Liao P."/>
            <person name="Zimmerman J."/>
            <person name="Meert K."/>
            <person name="Wessel D."/>
            <person name="Berger J."/>
            <person name="Dean J.M."/>
            <person name="Holubkov R."/>
            <person name="Burr J."/>
            <person name="Liu T."/>
            <person name="Brinkac L."/>
            <person name="Kim M."/>
            <person name="Losada L."/>
        </authorList>
    </citation>
    <scope>NUCLEOTIDE SEQUENCE [LARGE SCALE GENOMIC DNA]</scope>
    <source>
        <strain evidence="4 5">CHLA-26</strain>
    </source>
</reference>
<dbReference type="PANTHER" id="PTHR47191:SF2">
    <property type="entry name" value="OS05G0170800 PROTEIN"/>
    <property type="match status" value="1"/>
</dbReference>
<dbReference type="Pfam" id="PF04379">
    <property type="entry name" value="DUF525"/>
    <property type="match status" value="1"/>
</dbReference>
<protein>
    <recommendedName>
        <fullName evidence="1 2">Protein ApaG</fullName>
    </recommendedName>
</protein>
<gene>
    <name evidence="2 4" type="primary">apaG</name>
    <name evidence="4" type="ORF">L566_3876</name>
</gene>
<dbReference type="PROSITE" id="PS51087">
    <property type="entry name" value="APAG"/>
    <property type="match status" value="1"/>
</dbReference>
<evidence type="ECO:0000256" key="1">
    <source>
        <dbReference type="ARBA" id="ARBA00017693"/>
    </source>
</evidence>
<dbReference type="InterPro" id="IPR007474">
    <property type="entry name" value="ApaG_domain"/>
</dbReference>
<dbReference type="Gene3D" id="2.60.40.1470">
    <property type="entry name" value="ApaG domain"/>
    <property type="match status" value="1"/>
</dbReference>